<proteinExistence type="predicted"/>
<dbReference type="HOGENOM" id="CLU_2749671_0_0_11"/>
<name>A0A0A7I8H2_9BIFI</name>
<dbReference type="EMBL" id="CP007456">
    <property type="protein sequence ID" value="AIZ15525.1"/>
    <property type="molecule type" value="Genomic_DNA"/>
</dbReference>
<reference evidence="1 2" key="1">
    <citation type="journal article" date="2015" name="Genome Announc.">
        <title>Complete and Assembled Genome Sequence of Bifidobacterium kashiwanohense PV20-2, Isolated from the Feces of an Anemic Kenyan Infant.</title>
        <authorList>
            <person name="Vazquez-Gutierrez P."/>
            <person name="Lacroix C."/>
            <person name="Chassard C."/>
            <person name="Klumpp J."/>
            <person name="Jans C."/>
            <person name="Stevens M.J."/>
        </authorList>
    </citation>
    <scope>NUCLEOTIDE SEQUENCE [LARGE SCALE GENOMIC DNA]</scope>
    <source>
        <strain evidence="1 2">PV20-2</strain>
    </source>
</reference>
<dbReference type="AlphaFoldDB" id="A0A0A7I8H2"/>
<evidence type="ECO:0000313" key="2">
    <source>
        <dbReference type="Proteomes" id="UP000030625"/>
    </source>
</evidence>
<dbReference type="RefSeq" id="WP_039199389.1">
    <property type="nucleotide sequence ID" value="NZ_CP007456.1"/>
</dbReference>
<evidence type="ECO:0000313" key="1">
    <source>
        <dbReference type="EMBL" id="AIZ15525.1"/>
    </source>
</evidence>
<protein>
    <submittedName>
        <fullName evidence="1">Uncharacterized protein</fullName>
    </submittedName>
</protein>
<accession>A0A0A7I8H2</accession>
<organism evidence="1 2">
    <name type="scientific">Bifidobacterium catenulatum PV20-2</name>
    <dbReference type="NCBI Taxonomy" id="1447716"/>
    <lineage>
        <taxon>Bacteria</taxon>
        <taxon>Bacillati</taxon>
        <taxon>Actinomycetota</taxon>
        <taxon>Actinomycetes</taxon>
        <taxon>Bifidobacteriales</taxon>
        <taxon>Bifidobacteriaceae</taxon>
        <taxon>Bifidobacterium</taxon>
    </lineage>
</organism>
<dbReference type="Proteomes" id="UP000030625">
    <property type="component" value="Chromosome"/>
</dbReference>
<gene>
    <name evidence="1" type="ORF">AH68_09400</name>
</gene>
<dbReference type="OrthoDB" id="3240268at2"/>
<sequence length="70" mass="8063">MTAALASLQARRIGKPIMLTLEDIREQRDTIERTFGTRESLEDKRDIIGLTLDERIALRNLEDLDYLEGC</sequence>
<dbReference type="KEGG" id="bka:AH68_09400"/>